<dbReference type="SUPFAM" id="SSF55486">
    <property type="entry name" value="Metalloproteases ('zincins'), catalytic domain"/>
    <property type="match status" value="1"/>
</dbReference>
<dbReference type="Gene3D" id="1.10.390.10">
    <property type="entry name" value="Neutral Protease Domain 2"/>
    <property type="match status" value="1"/>
</dbReference>
<gene>
    <name evidence="16" type="ORF">H4K34_10575</name>
</gene>
<evidence type="ECO:0000256" key="8">
    <source>
        <dbReference type="ARBA" id="ARBA00022723"/>
    </source>
</evidence>
<evidence type="ECO:0000256" key="12">
    <source>
        <dbReference type="PIRSR" id="PIRSR634015-1"/>
    </source>
</evidence>
<evidence type="ECO:0000256" key="5">
    <source>
        <dbReference type="ARBA" id="ARBA00015611"/>
    </source>
</evidence>
<feature type="binding site" evidence="13">
    <location>
        <begin position="162"/>
        <end position="164"/>
    </location>
    <ligand>
        <name>a peptide</name>
        <dbReference type="ChEBI" id="CHEBI:60466"/>
    </ligand>
</feature>
<dbReference type="GO" id="GO:0016285">
    <property type="term" value="F:alanyl aminopeptidase activity"/>
    <property type="evidence" value="ECO:0007669"/>
    <property type="project" value="UniProtKB-EC"/>
</dbReference>
<dbReference type="InterPro" id="IPR016024">
    <property type="entry name" value="ARM-type_fold"/>
</dbReference>
<evidence type="ECO:0000256" key="4">
    <source>
        <dbReference type="ARBA" id="ARBA00012564"/>
    </source>
</evidence>
<dbReference type="PROSITE" id="PS51257">
    <property type="entry name" value="PROKAR_LIPOPROTEIN"/>
    <property type="match status" value="1"/>
</dbReference>
<feature type="binding site" evidence="13">
    <location>
        <begin position="579"/>
        <end position="581"/>
    </location>
    <ligand>
        <name>a peptide</name>
        <dbReference type="ChEBI" id="CHEBI:60466"/>
    </ligand>
</feature>
<evidence type="ECO:0000256" key="13">
    <source>
        <dbReference type="PIRSR" id="PIRSR634015-2"/>
    </source>
</evidence>
<keyword evidence="9" id="KW-0378">Hydrolase</keyword>
<organism evidence="16 17">
    <name type="scientific">Croceimicrobium hydrocarbonivorans</name>
    <dbReference type="NCBI Taxonomy" id="2761580"/>
    <lineage>
        <taxon>Bacteria</taxon>
        <taxon>Pseudomonadati</taxon>
        <taxon>Bacteroidota</taxon>
        <taxon>Flavobacteriia</taxon>
        <taxon>Flavobacteriales</taxon>
        <taxon>Owenweeksiaceae</taxon>
        <taxon>Croceimicrobium</taxon>
    </lineage>
</organism>
<feature type="active site" description="Proton acceptor" evidence="12">
    <location>
        <position position="319"/>
    </location>
</feature>
<feature type="binding site" evidence="14">
    <location>
        <position position="318"/>
    </location>
    <ligand>
        <name>Zn(2+)</name>
        <dbReference type="ChEBI" id="CHEBI:29105"/>
        <note>catalytic</note>
    </ligand>
</feature>
<evidence type="ECO:0000313" key="16">
    <source>
        <dbReference type="EMBL" id="QNR22824.1"/>
    </source>
</evidence>
<name>A0A7H0VAS6_9FLAO</name>
<dbReference type="Proteomes" id="UP000516305">
    <property type="component" value="Chromosome"/>
</dbReference>
<dbReference type="Pfam" id="PF01433">
    <property type="entry name" value="Peptidase_M1"/>
    <property type="match status" value="1"/>
</dbReference>
<dbReference type="SMART" id="SM01263">
    <property type="entry name" value="Leuk-A4-hydro_C"/>
    <property type="match status" value="1"/>
</dbReference>
<feature type="domain" description="Peptidase M1 leukotriene A4 hydrolase/aminopeptidase C-terminal" evidence="15">
    <location>
        <begin position="484"/>
        <end position="622"/>
    </location>
</feature>
<dbReference type="GO" id="GO:0005737">
    <property type="term" value="C:cytoplasm"/>
    <property type="evidence" value="ECO:0007669"/>
    <property type="project" value="UniProtKB-SubCell"/>
</dbReference>
<comment type="subcellular location">
    <subcellularLocation>
        <location evidence="2">Cytoplasm</location>
    </subcellularLocation>
</comment>
<keyword evidence="7" id="KW-0645">Protease</keyword>
<comment type="catalytic activity">
    <reaction evidence="1">
        <text>Release of an N-terminal amino acid, Xaa-|-Yaa- from a peptide, amide or arylamide. Xaa is preferably Ala, but may be most amino acids including Pro (slow action). When a terminal hydrophobic residue is followed by a prolyl residue, the two may be released as an intact Xaa-Pro dipeptide.</text>
        <dbReference type="EC" id="3.4.11.2"/>
    </reaction>
</comment>
<dbReference type="GO" id="GO:0008270">
    <property type="term" value="F:zinc ion binding"/>
    <property type="evidence" value="ECO:0007669"/>
    <property type="project" value="InterPro"/>
</dbReference>
<feature type="active site" description="Proton donor" evidence="12">
    <location>
        <position position="407"/>
    </location>
</feature>
<evidence type="ECO:0000259" key="15">
    <source>
        <dbReference type="SMART" id="SM01263"/>
    </source>
</evidence>
<dbReference type="InterPro" id="IPR027268">
    <property type="entry name" value="Peptidase_M4/M1_CTD_sf"/>
</dbReference>
<dbReference type="GO" id="GO:0006508">
    <property type="term" value="P:proteolysis"/>
    <property type="evidence" value="ECO:0007669"/>
    <property type="project" value="UniProtKB-KW"/>
</dbReference>
<protein>
    <recommendedName>
        <fullName evidence="5">Aminopeptidase N</fullName>
        <ecNumber evidence="4">3.4.11.2</ecNumber>
    </recommendedName>
</protein>
<sequence>MRMRSFLLGLPVLALISCQNAPTKEKESMMLSEEAMKTGQDPHSYAQADAKVKHLNWIADVNFEKKEISAVANWDIEVQAGAQNIFFDIYDLQIDSIKVDGDLVNFALSPFDHHLGQGLRIPIGESSKKVSIYYRTGDDARALQWLDPAQTADKNHPFLFTQSQAILARSWVPTQDSPGIRFTYDAKVSVPKDMIALMSASNPMERLDDGVYKFQMPQAIPSYLLAMAVGNVRFEAISDRTGVYAEPSLLDTSAYEFADLEKMVQAAEGLYGPYAWGRYDLIVLPPSFPFGGMENPRLTFATPTILAGDRSLVSLVAHELAHSWSGNLVTNATWDDFWLNEGFTVYFEHRIMEAVYGHEYSEMLASLTRAGLQEAAVEMLKEVPNDTKLKLDLEGRNPDDGVTSIPYDKGYFFLRLIEERVGRERFDEFLKNYFQGHKFEVMTTEEFITYLKENLLSEEEYAAIKGDTWIYETGIPDNLPEVQSDRFQKVDAALNTFLSSGDLPASTITDAWTTHEWLHLINSLPDSTSLEQLAQLDEAYGLSASGNSEISAAWFQPTIAAGYEAVYPKVESFLTSVGRRKFLTPTYKALLSAGQDKMAKDIYTKARPNYHAVSRETMDALLDWKE</sequence>
<accession>A0A7H0VAS6</accession>
<feature type="binding site" evidence="13">
    <location>
        <begin position="289"/>
        <end position="294"/>
    </location>
    <ligand>
        <name>a peptide</name>
        <dbReference type="ChEBI" id="CHEBI:60466"/>
    </ligand>
</feature>
<dbReference type="Gene3D" id="2.60.40.1730">
    <property type="entry name" value="tricorn interacting facor f3 domain"/>
    <property type="match status" value="1"/>
</dbReference>
<dbReference type="Gene3D" id="1.25.40.320">
    <property type="entry name" value="Peptidase M1, leukotriene A4 hydrolase/aminopeptidase C-terminal domain"/>
    <property type="match status" value="1"/>
</dbReference>
<evidence type="ECO:0000313" key="17">
    <source>
        <dbReference type="Proteomes" id="UP000516305"/>
    </source>
</evidence>
<dbReference type="EMBL" id="CP060139">
    <property type="protein sequence ID" value="QNR22824.1"/>
    <property type="molecule type" value="Genomic_DNA"/>
</dbReference>
<dbReference type="PANTHER" id="PTHR45726:SF3">
    <property type="entry name" value="LEUKOTRIENE A-4 HYDROLASE"/>
    <property type="match status" value="1"/>
</dbReference>
<dbReference type="SUPFAM" id="SSF63737">
    <property type="entry name" value="Leukotriene A4 hydrolase N-terminal domain"/>
    <property type="match status" value="1"/>
</dbReference>
<dbReference type="PANTHER" id="PTHR45726">
    <property type="entry name" value="LEUKOTRIENE A-4 HYDROLASE"/>
    <property type="match status" value="1"/>
</dbReference>
<dbReference type="AlphaFoldDB" id="A0A7H0VAS6"/>
<evidence type="ECO:0000256" key="3">
    <source>
        <dbReference type="ARBA" id="ARBA00010136"/>
    </source>
</evidence>
<dbReference type="InterPro" id="IPR049980">
    <property type="entry name" value="LTA4H_cat"/>
</dbReference>
<dbReference type="CDD" id="cd09599">
    <property type="entry name" value="M1_LTA4H"/>
    <property type="match status" value="1"/>
</dbReference>
<evidence type="ECO:0000256" key="14">
    <source>
        <dbReference type="PIRSR" id="PIRSR634015-3"/>
    </source>
</evidence>
<dbReference type="PRINTS" id="PR00756">
    <property type="entry name" value="ALADIPTASE"/>
</dbReference>
<evidence type="ECO:0000256" key="6">
    <source>
        <dbReference type="ARBA" id="ARBA00022490"/>
    </source>
</evidence>
<keyword evidence="8 14" id="KW-0479">Metal-binding</keyword>
<dbReference type="GO" id="GO:0008237">
    <property type="term" value="F:metallopeptidase activity"/>
    <property type="evidence" value="ECO:0007669"/>
    <property type="project" value="UniProtKB-KW"/>
</dbReference>
<keyword evidence="11" id="KW-0482">Metalloprotease</keyword>
<dbReference type="FunFam" id="3.30.2010.30:FF:000001">
    <property type="entry name" value="Leukotriene A(4) hydrolase"/>
    <property type="match status" value="1"/>
</dbReference>
<keyword evidence="10 14" id="KW-0862">Zinc</keyword>
<dbReference type="Pfam" id="PF17900">
    <property type="entry name" value="Peptidase_M1_N"/>
    <property type="match status" value="1"/>
</dbReference>
<dbReference type="KEGG" id="chyd:H4K34_10575"/>
<dbReference type="InterPro" id="IPR015211">
    <property type="entry name" value="Peptidase_M1_C"/>
</dbReference>
<dbReference type="InterPro" id="IPR038502">
    <property type="entry name" value="M1_LTA-4_hydro/amino_C_sf"/>
</dbReference>
<keyword evidence="17" id="KW-1185">Reference proteome</keyword>
<comment type="similarity">
    <text evidence="3">Belongs to the peptidase M1 family.</text>
</comment>
<comment type="cofactor">
    <cofactor evidence="14">
        <name>Zn(2+)</name>
        <dbReference type="ChEBI" id="CHEBI:29105"/>
    </cofactor>
    <text evidence="14">Binds 1 zinc ion per subunit.</text>
</comment>
<feature type="binding site" evidence="14">
    <location>
        <position position="322"/>
    </location>
    <ligand>
        <name>Zn(2+)</name>
        <dbReference type="ChEBI" id="CHEBI:29105"/>
        <note>catalytic</note>
    </ligand>
</feature>
<dbReference type="InterPro" id="IPR045357">
    <property type="entry name" value="Aminopeptidase_N-like_N"/>
</dbReference>
<feature type="binding site" evidence="14">
    <location>
        <position position="341"/>
    </location>
    <ligand>
        <name>Zn(2+)</name>
        <dbReference type="ChEBI" id="CHEBI:29105"/>
        <note>catalytic</note>
    </ligand>
</feature>
<dbReference type="SUPFAM" id="SSF48371">
    <property type="entry name" value="ARM repeat"/>
    <property type="match status" value="1"/>
</dbReference>
<evidence type="ECO:0000256" key="9">
    <source>
        <dbReference type="ARBA" id="ARBA00022801"/>
    </source>
</evidence>
<dbReference type="InterPro" id="IPR014782">
    <property type="entry name" value="Peptidase_M1_dom"/>
</dbReference>
<dbReference type="InterPro" id="IPR034015">
    <property type="entry name" value="M1_LTA4H"/>
</dbReference>
<dbReference type="Pfam" id="PF09127">
    <property type="entry name" value="Leuk-A4-hydro_C"/>
    <property type="match status" value="1"/>
</dbReference>
<evidence type="ECO:0000256" key="1">
    <source>
        <dbReference type="ARBA" id="ARBA00000098"/>
    </source>
</evidence>
<evidence type="ECO:0000256" key="7">
    <source>
        <dbReference type="ARBA" id="ARBA00022670"/>
    </source>
</evidence>
<evidence type="ECO:0000256" key="11">
    <source>
        <dbReference type="ARBA" id="ARBA00023049"/>
    </source>
</evidence>
<dbReference type="EC" id="3.4.11.2" evidence="4"/>
<evidence type="ECO:0000256" key="10">
    <source>
        <dbReference type="ARBA" id="ARBA00022833"/>
    </source>
</evidence>
<reference evidence="16 17" key="1">
    <citation type="submission" date="2020-08" db="EMBL/GenBank/DDBJ databases">
        <title>Croceimicrobium hydrocarbonivorans gen. nov., sp. nov., a novel marine bacterium isolated from a bacterial consortium that degrades polyethylene terephthalate.</title>
        <authorList>
            <person name="Liu R."/>
        </authorList>
    </citation>
    <scope>NUCLEOTIDE SEQUENCE [LARGE SCALE GENOMIC DNA]</scope>
    <source>
        <strain evidence="16 17">A20-9</strain>
    </source>
</reference>
<keyword evidence="6" id="KW-0963">Cytoplasm</keyword>
<proteinExistence type="inferred from homology"/>
<dbReference type="Gene3D" id="3.30.2010.30">
    <property type="match status" value="1"/>
</dbReference>
<evidence type="ECO:0000256" key="2">
    <source>
        <dbReference type="ARBA" id="ARBA00004496"/>
    </source>
</evidence>
<dbReference type="InterPro" id="IPR042097">
    <property type="entry name" value="Aminopeptidase_N-like_N_sf"/>
</dbReference>
<dbReference type="InterPro" id="IPR001930">
    <property type="entry name" value="Peptidase_M1"/>
</dbReference>